<proteinExistence type="predicted"/>
<feature type="compositionally biased region" description="Basic and acidic residues" evidence="5">
    <location>
        <begin position="72"/>
        <end position="92"/>
    </location>
</feature>
<evidence type="ECO:0000256" key="5">
    <source>
        <dbReference type="SAM" id="MobiDB-lite"/>
    </source>
</evidence>
<dbReference type="SMART" id="SM00154">
    <property type="entry name" value="ZnF_AN1"/>
    <property type="match status" value="1"/>
</dbReference>
<dbReference type="InterPro" id="IPR035896">
    <property type="entry name" value="AN1-like_Znf"/>
</dbReference>
<keyword evidence="2 4" id="KW-0863">Zinc-finger</keyword>
<dbReference type="Proteomes" id="UP000324800">
    <property type="component" value="Unassembled WGS sequence"/>
</dbReference>
<evidence type="ECO:0000313" key="7">
    <source>
        <dbReference type="EMBL" id="KAA6385504.1"/>
    </source>
</evidence>
<accession>A0A5J4VSB2</accession>
<gene>
    <name evidence="7" type="ORF">EZS28_018967</name>
</gene>
<protein>
    <recommendedName>
        <fullName evidence="6">AN1-type domain-containing protein</fullName>
    </recommendedName>
</protein>
<keyword evidence="3" id="KW-0862">Zinc</keyword>
<dbReference type="Pfam" id="PF01428">
    <property type="entry name" value="zf-AN1"/>
    <property type="match status" value="1"/>
</dbReference>
<evidence type="ECO:0000256" key="4">
    <source>
        <dbReference type="PROSITE-ProRule" id="PRU00449"/>
    </source>
</evidence>
<evidence type="ECO:0000256" key="3">
    <source>
        <dbReference type="ARBA" id="ARBA00022833"/>
    </source>
</evidence>
<evidence type="ECO:0000313" key="8">
    <source>
        <dbReference type="Proteomes" id="UP000324800"/>
    </source>
</evidence>
<feature type="compositionally biased region" description="Low complexity" evidence="5">
    <location>
        <begin position="98"/>
        <end position="107"/>
    </location>
</feature>
<reference evidence="7 8" key="1">
    <citation type="submission" date="2019-03" db="EMBL/GenBank/DDBJ databases">
        <title>Single cell metagenomics reveals metabolic interactions within the superorganism composed of flagellate Streblomastix strix and complex community of Bacteroidetes bacteria on its surface.</title>
        <authorList>
            <person name="Treitli S.C."/>
            <person name="Kolisko M."/>
            <person name="Husnik F."/>
            <person name="Keeling P."/>
            <person name="Hampl V."/>
        </authorList>
    </citation>
    <scope>NUCLEOTIDE SEQUENCE [LARGE SCALE GENOMIC DNA]</scope>
    <source>
        <strain evidence="7">ST1C</strain>
    </source>
</reference>
<dbReference type="GO" id="GO:0008270">
    <property type="term" value="F:zinc ion binding"/>
    <property type="evidence" value="ECO:0007669"/>
    <property type="project" value="UniProtKB-KW"/>
</dbReference>
<dbReference type="SUPFAM" id="SSF118310">
    <property type="entry name" value="AN1-like Zinc finger"/>
    <property type="match status" value="1"/>
</dbReference>
<feature type="region of interest" description="Disordered" evidence="5">
    <location>
        <begin position="72"/>
        <end position="113"/>
    </location>
</feature>
<dbReference type="AlphaFoldDB" id="A0A5J4VSB2"/>
<evidence type="ECO:0000256" key="2">
    <source>
        <dbReference type="ARBA" id="ARBA00022771"/>
    </source>
</evidence>
<evidence type="ECO:0000259" key="6">
    <source>
        <dbReference type="PROSITE" id="PS51039"/>
    </source>
</evidence>
<sequence length="113" mass="13183">MPKKKKKSGADKERDFEAAAARAQSCAYPGCPQHSTLYLLLCEHCKQRFCANHQLPEVHGCDEKAKEAEKKQFREQKRAEEPMNEAQHELFKQKLHQKIQQQQSNRQIHGKKK</sequence>
<organism evidence="7 8">
    <name type="scientific">Streblomastix strix</name>
    <dbReference type="NCBI Taxonomy" id="222440"/>
    <lineage>
        <taxon>Eukaryota</taxon>
        <taxon>Metamonada</taxon>
        <taxon>Preaxostyla</taxon>
        <taxon>Oxymonadida</taxon>
        <taxon>Streblomastigidae</taxon>
        <taxon>Streblomastix</taxon>
    </lineage>
</organism>
<dbReference type="EMBL" id="SNRW01005240">
    <property type="protein sequence ID" value="KAA6385504.1"/>
    <property type="molecule type" value="Genomic_DNA"/>
</dbReference>
<dbReference type="Gene3D" id="4.10.1110.10">
    <property type="entry name" value="AN1-like Zinc finger"/>
    <property type="match status" value="1"/>
</dbReference>
<feature type="domain" description="AN1-type" evidence="6">
    <location>
        <begin position="20"/>
        <end position="69"/>
    </location>
</feature>
<keyword evidence="1" id="KW-0479">Metal-binding</keyword>
<dbReference type="InterPro" id="IPR000058">
    <property type="entry name" value="Znf_AN1"/>
</dbReference>
<dbReference type="OrthoDB" id="6513042at2759"/>
<name>A0A5J4VSB2_9EUKA</name>
<dbReference type="PROSITE" id="PS51039">
    <property type="entry name" value="ZF_AN1"/>
    <property type="match status" value="1"/>
</dbReference>
<evidence type="ECO:0000256" key="1">
    <source>
        <dbReference type="ARBA" id="ARBA00022723"/>
    </source>
</evidence>
<comment type="caution">
    <text evidence="7">The sequence shown here is derived from an EMBL/GenBank/DDBJ whole genome shotgun (WGS) entry which is preliminary data.</text>
</comment>